<reference evidence="2 3" key="1">
    <citation type="submission" date="2019-09" db="EMBL/GenBank/DDBJ databases">
        <authorList>
            <person name="Brejova B."/>
        </authorList>
    </citation>
    <scope>NUCLEOTIDE SEQUENCE [LARGE SCALE GENOMIC DNA]</scope>
</reference>
<accession>A0A5E8BDA5</accession>
<feature type="compositionally biased region" description="Acidic residues" evidence="1">
    <location>
        <begin position="876"/>
        <end position="929"/>
    </location>
</feature>
<evidence type="ECO:0000313" key="2">
    <source>
        <dbReference type="EMBL" id="VVT49573.1"/>
    </source>
</evidence>
<name>A0A5E8BDA5_9ASCO</name>
<feature type="compositionally biased region" description="Polar residues" evidence="1">
    <location>
        <begin position="930"/>
        <end position="939"/>
    </location>
</feature>
<evidence type="ECO:0000313" key="3">
    <source>
        <dbReference type="Proteomes" id="UP000398389"/>
    </source>
</evidence>
<sequence>MTSNSSSKKTKQLSVPESSESLPKTAELSGSQAEMMRKFRAYVAPTRTVSLTSFTGLILHADNYYGFVHTKRALSSSGTSGSSSSSSSTKSPNNTSLTTWIYRPSTELAGVLTEYSDAINTATIPWLYELTLLLAIDKVPEITKLELVSQFLTNFDPDEAKKVGHVFREFSRQVLLGIKSSQYQTALLHLLRNGTDRLEAHAKKSKDSTISVQYHESRLTPLHSSFMKLASELSHHAIVAPYLPKTANQPDSGRLFHLHFRPDPQFGTNYATLFIYYFHASKLLFEQKNYIEALEHVTIALAACPWMHSELVFVHFALTLLVASNLKNISGEVKRNKSSEFENNPNSIELHSSHISVDQYLNAVGKLQGRNLFTYLYGETAAPVEAIVGGQFNKRMGTPALPFLWEVLVQMPKIEKYQLADEIHTLVNKHRELYFLNLPEYYLSVSESTLINADASRDYLANVFDPVVYKKKDYKFFASPIDAAFASGTTTKNIADIPGTATPGHIDSPTHSRVNQSTMIVGGTATPTESVSHGQTFEDYVSEFLKSKVERSNSNIGNSGKKSSSVADIELVLPIVGYFSTQKKELTREFVYDLVMSRTLNAIIDEEAVKCTKDDKDDKDDKDNDMTVDDKPEESYWLTFRHNSAVEAETGRELELDEQLSKLRSRLDQVGAVERLVSECGGSGIPLRDATVIGAVGGLQTGHHKMAHIPASGSEVPSLLESPEAAFSKPLIRGGPGRSGNGFLELPELSEKNGPQAAANAAAKHFASLMYAELNEYYPEDHEEREKEIEEEFMNEVPNRLVKNRKENKWAHGFGREQSRERNHRHDMHSRGSSLEGRSNSRLHGLINKESTSLKLQESSEQQLEREKQGGNSKIEEDEDGDVDLSFYDEGDVEEEEEEEEEDLGMVGADEDGDVELDGMTDNDEDDQEWTPSRRYNTVTKKEATVVEERGSDSDEQMGDEDDEDDDDEKESSDGEN</sequence>
<feature type="compositionally biased region" description="Low complexity" evidence="1">
    <location>
        <begin position="849"/>
        <end position="862"/>
    </location>
</feature>
<dbReference type="EMBL" id="CABVLU010000002">
    <property type="protein sequence ID" value="VVT49573.1"/>
    <property type="molecule type" value="Genomic_DNA"/>
</dbReference>
<dbReference type="AlphaFoldDB" id="A0A5E8BDA5"/>
<organism evidence="2 3">
    <name type="scientific">Magnusiomyces paraingens</name>
    <dbReference type="NCBI Taxonomy" id="2606893"/>
    <lineage>
        <taxon>Eukaryota</taxon>
        <taxon>Fungi</taxon>
        <taxon>Dikarya</taxon>
        <taxon>Ascomycota</taxon>
        <taxon>Saccharomycotina</taxon>
        <taxon>Dipodascomycetes</taxon>
        <taxon>Dipodascales</taxon>
        <taxon>Dipodascaceae</taxon>
        <taxon>Magnusiomyces</taxon>
    </lineage>
</organism>
<dbReference type="GeneID" id="43581155"/>
<dbReference type="Proteomes" id="UP000398389">
    <property type="component" value="Unassembled WGS sequence"/>
</dbReference>
<dbReference type="RefSeq" id="XP_031852946.1">
    <property type="nucleotide sequence ID" value="XM_031997055.1"/>
</dbReference>
<keyword evidence="3" id="KW-1185">Reference proteome</keyword>
<gene>
    <name evidence="2" type="ORF">SAPINGB_P002336</name>
</gene>
<feature type="region of interest" description="Disordered" evidence="1">
    <location>
        <begin position="76"/>
        <end position="96"/>
    </location>
</feature>
<feature type="region of interest" description="Disordered" evidence="1">
    <location>
        <begin position="729"/>
        <end position="748"/>
    </location>
</feature>
<feature type="region of interest" description="Disordered" evidence="1">
    <location>
        <begin position="811"/>
        <end position="977"/>
    </location>
</feature>
<protein>
    <submittedName>
        <fullName evidence="2">Uncharacterized protein</fullName>
    </submittedName>
</protein>
<feature type="compositionally biased region" description="Basic and acidic residues" evidence="1">
    <location>
        <begin position="940"/>
        <end position="953"/>
    </location>
</feature>
<evidence type="ECO:0000256" key="1">
    <source>
        <dbReference type="SAM" id="MobiDB-lite"/>
    </source>
</evidence>
<feature type="compositionally biased region" description="Acidic residues" evidence="1">
    <location>
        <begin position="954"/>
        <end position="977"/>
    </location>
</feature>
<feature type="compositionally biased region" description="Basic and acidic residues" evidence="1">
    <location>
        <begin position="811"/>
        <end position="821"/>
    </location>
</feature>
<feature type="compositionally biased region" description="Polar residues" evidence="1">
    <location>
        <begin position="831"/>
        <end position="842"/>
    </location>
</feature>
<feature type="region of interest" description="Disordered" evidence="1">
    <location>
        <begin position="1"/>
        <end position="30"/>
    </location>
</feature>
<proteinExistence type="predicted"/>